<evidence type="ECO:0000256" key="4">
    <source>
        <dbReference type="SAM" id="SignalP"/>
    </source>
</evidence>
<dbReference type="RefSeq" id="WP_186290923.1">
    <property type="nucleotide sequence ID" value="NZ_CABHNB010000013.1"/>
</dbReference>
<evidence type="ECO:0000313" key="7">
    <source>
        <dbReference type="Proteomes" id="UP000409147"/>
    </source>
</evidence>
<dbReference type="InterPro" id="IPR017853">
    <property type="entry name" value="GH"/>
</dbReference>
<keyword evidence="4" id="KW-0732">Signal</keyword>
<organism evidence="6 7">
    <name type="scientific">Blautia obeum</name>
    <dbReference type="NCBI Taxonomy" id="40520"/>
    <lineage>
        <taxon>Bacteria</taxon>
        <taxon>Bacillati</taxon>
        <taxon>Bacillota</taxon>
        <taxon>Clostridia</taxon>
        <taxon>Lachnospirales</taxon>
        <taxon>Lachnospiraceae</taxon>
        <taxon>Blautia</taxon>
    </lineage>
</organism>
<evidence type="ECO:0000256" key="1">
    <source>
        <dbReference type="ARBA" id="ARBA00006285"/>
    </source>
</evidence>
<proteinExistence type="inferred from homology"/>
<dbReference type="SUPFAM" id="SSF49265">
    <property type="entry name" value="Fibronectin type III"/>
    <property type="match status" value="1"/>
</dbReference>
<dbReference type="PANTHER" id="PTHR43678:SF1">
    <property type="entry name" value="BETA-N-ACETYLHEXOSAMINIDASE"/>
    <property type="match status" value="1"/>
</dbReference>
<feature type="signal peptide" evidence="4">
    <location>
        <begin position="1"/>
        <end position="28"/>
    </location>
</feature>
<dbReference type="EMBL" id="CABHNB010000013">
    <property type="protein sequence ID" value="VUW98101.1"/>
    <property type="molecule type" value="Genomic_DNA"/>
</dbReference>
<accession>A0A564SSS9</accession>
<feature type="compositionally biased region" description="Acidic residues" evidence="3">
    <location>
        <begin position="53"/>
        <end position="72"/>
    </location>
</feature>
<dbReference type="GO" id="GO:0004563">
    <property type="term" value="F:beta-N-acetylhexosaminidase activity"/>
    <property type="evidence" value="ECO:0007669"/>
    <property type="project" value="UniProtKB-EC"/>
</dbReference>
<protein>
    <submittedName>
        <fullName evidence="6">Beta-N-acetylhexosaminidase</fullName>
        <ecNumber evidence="6">3.2.1.52</ecNumber>
    </submittedName>
</protein>
<dbReference type="Proteomes" id="UP000409147">
    <property type="component" value="Unassembled WGS sequence"/>
</dbReference>
<comment type="similarity">
    <text evidence="1">Belongs to the glycosyl hydrolase 20 family.</text>
</comment>
<evidence type="ECO:0000259" key="5">
    <source>
        <dbReference type="PROSITE" id="PS50853"/>
    </source>
</evidence>
<reference evidence="6 7" key="1">
    <citation type="submission" date="2019-07" db="EMBL/GenBank/DDBJ databases">
        <authorList>
            <person name="Hibberd C M."/>
            <person name="Gehrig L. J."/>
            <person name="Chang H.-W."/>
            <person name="Venkatesh S."/>
        </authorList>
    </citation>
    <scope>NUCLEOTIDE SEQUENCE [LARGE SCALE GENOMIC DNA]</scope>
    <source>
        <strain evidence="6">Ruminococcus_obeum_SSTS_Bg7063</strain>
    </source>
</reference>
<dbReference type="SUPFAM" id="SSF51445">
    <property type="entry name" value="(Trans)glycosidases"/>
    <property type="match status" value="1"/>
</dbReference>
<dbReference type="EC" id="3.2.1.52" evidence="6"/>
<dbReference type="PANTHER" id="PTHR43678">
    <property type="entry name" value="PUTATIVE (AFU_ORTHOLOGUE AFUA_2G00640)-RELATED"/>
    <property type="match status" value="1"/>
</dbReference>
<gene>
    <name evidence="6" type="primary">strH</name>
    <name evidence="6" type="ORF">ROSSTS7063_00932</name>
</gene>
<keyword evidence="6" id="KW-0326">Glycosidase</keyword>
<dbReference type="CDD" id="cd06564">
    <property type="entry name" value="GH20_DspB_LnbB-like"/>
    <property type="match status" value="1"/>
</dbReference>
<dbReference type="InterPro" id="IPR015883">
    <property type="entry name" value="Glyco_hydro_20_cat"/>
</dbReference>
<dbReference type="PROSITE" id="PS50853">
    <property type="entry name" value="FN3"/>
    <property type="match status" value="1"/>
</dbReference>
<dbReference type="GO" id="GO:0005975">
    <property type="term" value="P:carbohydrate metabolic process"/>
    <property type="evidence" value="ECO:0007669"/>
    <property type="project" value="InterPro"/>
</dbReference>
<evidence type="ECO:0000256" key="2">
    <source>
        <dbReference type="ARBA" id="ARBA00022801"/>
    </source>
</evidence>
<dbReference type="InterPro" id="IPR036116">
    <property type="entry name" value="FN3_sf"/>
</dbReference>
<feature type="chain" id="PRO_5022229434" evidence="4">
    <location>
        <begin position="29"/>
        <end position="1851"/>
    </location>
</feature>
<sequence>MKSKVKRILSIVMTVCIVSTMIPLTAYGADVDFGDDTTVAAEESEDNISASDLEADENEDSADVSVEEDDSEIIDEAEETEDEDFSSDTSEALFSSDEQAVDAGISLAGYNYSIAMVDCGRNYYSVESLESIIDSASDAGMHYVMLALGNDGLRFLLKDMSLTVGDQKYSSYAVTKAIHEGNEKYRNFEVDELTEHDMEAILSYAGNRGVEIIPLINTPGHMDAILNAATSLTGTNCAYSSSARTIDVTNGTATAFTQALLQKYISWFASKGCTMFNMGADEYANDVNGTPHFSDLIRTGAYSSYITYLNTVAGMIENASMTPMAFNDGIYYNKQTGYGTIDKNILVCYWSSGWSGYDVASAEYLSTQGFKMINTHGDWYWIVGGNKVTADKAVQFNVKSFPGSTVANPNGAMFCIWSDYAFDRDSCATDAGVANAVSGIISNFGSTLPDTTARESHKNVTVADEAVPEIAFNGTLEKGGDTSVLSMTDNTEVCWTTSNKNVVMLEQNTEENSISTNALTDSVIGNSVKAMVVGPGNATITAETATGIKHTQEVKVEDGENSGEAQTEEIKLKVGEKTTRVQSGVNNEKNCNTENYDEGIAKVEVKGADAQEGKTTYTSTSVTMGNLAGNNTSWTKTAYFYKTGNNYYPVYARRVYSRGYYCYYYGYSTADSASSVQSLGYNWDSSQSVTVYSATTSEETPASTTITFEGVMPGTTSYTVGETGYTIVVSAKETTENRVLYYTQSEKLDIEAPEGTSVSYEVTAGKDIVSVDSDGTVTAGSTEGSATVVATVKTVNDAVYAVYTYAYKVTAEDLSKVTPLEIEYWITNTHTKDVNENEEYSLLASDAYTEEGLEVKDLMPETTVSTGNNHTDYYWQCRILDRSVNEQTTANGDDETTSGQQFTKVRYYEQKWSVYTTDGAWTDISETNQLIAYYLEKVDICDEVTAYTADWGTIGDGTSNWGYSPESTRCSLSVQVVYEDATTNPATTNANDIKSKTIFYYVGSNRGIGTVLLNENSDYEIYKVTSETGTETSSTSGNYVTLTNLTLDNNEKTVWEGTAVEGKVPIHNDSQNPDTSDPKDNLYWAKAGDAILLRVYVRAKVTEDSLRVHYIDQTDGSSDNEFYNYNIAVKSGTLFDTSFAWDEDNKQLVSNTVKNIKGVTQTVQWELARMTEIGAQYRYSTYECVGARRSDDGKDVYIYYKFQNSHSFVVDYGRPLEITAEDLKLGDTSWEESEVSKAMYGDVDLDTTNHVLVYTPNKVMLSAENLTLTLTGKDSEGKKTHATHTINIYPASTVYYEEGFLKTAGFSEGSKGKDKQNKAVLGEDSYNYGYDPIYKDTNGKSNGTEAGSNKSGDSATFDFTGTGVDIYANTTASTGSLTIKITDRSSGVTKNMAIVNTQIKGEEIQQVAAGYNVPVFSKTNLAYGDYTVTITHSMNDRQVNIDGFRVYNTLKDSTVYTNDEEDNPSFLEVRDLQFGTLTNIADYGKDGRNVYAVGEQVYKDITADVTKANAVITVNGKPTDEAAQKALYEKGPKNEVYLAKGSSLTISVNTARKVQLGLKGVDGSTSYSLNDVKNETVSTVDMFYTVKEKGEAEQQTITIQNTGDHILSITKLKVCDDPNALQPLSVDSVVSALYAAGLKDPEQPTATPTPTVTATAAPTQKPVQQIKLATPKLGKVVSAGYNALKLNWSKVNGANGYRVYVKVNGQWKALGNTKSTTYVHKKLETGKSYTYTVKAYKNTKSGTVWSSYDKKGITGKAALSAPSLRKAKRTSAKKATLSWKKVNGASGYVVYRKTNNGRWQIVKKITKGNITSFTDKKLSKGKKYTYTVRAYRTVGKKNIYSGYNKKGLKVK</sequence>
<feature type="region of interest" description="Disordered" evidence="3">
    <location>
        <begin position="43"/>
        <end position="72"/>
    </location>
</feature>
<dbReference type="Gene3D" id="3.20.20.80">
    <property type="entry name" value="Glycosidases"/>
    <property type="match status" value="1"/>
</dbReference>
<name>A0A564SSS9_9FIRM</name>
<dbReference type="SMART" id="SM00060">
    <property type="entry name" value="FN3"/>
    <property type="match status" value="2"/>
</dbReference>
<dbReference type="InterPro" id="IPR052764">
    <property type="entry name" value="GH20_Enzymes"/>
</dbReference>
<dbReference type="Pfam" id="PF00728">
    <property type="entry name" value="Glyco_hydro_20"/>
    <property type="match status" value="1"/>
</dbReference>
<dbReference type="Gene3D" id="2.60.120.260">
    <property type="entry name" value="Galactose-binding domain-like"/>
    <property type="match status" value="1"/>
</dbReference>
<dbReference type="InterPro" id="IPR003961">
    <property type="entry name" value="FN3_dom"/>
</dbReference>
<evidence type="ECO:0000313" key="6">
    <source>
        <dbReference type="EMBL" id="VUW98101.1"/>
    </source>
</evidence>
<feature type="domain" description="Fibronectin type-III" evidence="5">
    <location>
        <begin position="1761"/>
        <end position="1851"/>
    </location>
</feature>
<keyword evidence="7" id="KW-1185">Reference proteome</keyword>
<keyword evidence="2 6" id="KW-0378">Hydrolase</keyword>
<dbReference type="Gene3D" id="2.60.40.10">
    <property type="entry name" value="Immunoglobulins"/>
    <property type="match status" value="2"/>
</dbReference>
<dbReference type="CDD" id="cd00063">
    <property type="entry name" value="FN3"/>
    <property type="match status" value="1"/>
</dbReference>
<dbReference type="InterPro" id="IPR013783">
    <property type="entry name" value="Ig-like_fold"/>
</dbReference>
<evidence type="ECO:0000256" key="3">
    <source>
        <dbReference type="SAM" id="MobiDB-lite"/>
    </source>
</evidence>